<dbReference type="GeneID" id="36841179"/>
<proteinExistence type="predicted"/>
<gene>
    <name evidence="1" type="ORF">pmac_cds_36</name>
</gene>
<dbReference type="Proteomes" id="UP000249758">
    <property type="component" value="Segment"/>
</dbReference>
<evidence type="ECO:0000313" key="1">
    <source>
        <dbReference type="EMBL" id="AVK76724.1"/>
    </source>
</evidence>
<organism evidence="1">
    <name type="scientific">Pandoravirus macleodensis</name>
    <dbReference type="NCBI Taxonomy" id="2107707"/>
    <lineage>
        <taxon>Viruses</taxon>
        <taxon>Pandoravirus</taxon>
    </lineage>
</organism>
<dbReference type="EMBL" id="MG011691">
    <property type="protein sequence ID" value="AVK76724.1"/>
    <property type="molecule type" value="Genomic_DNA"/>
</dbReference>
<reference evidence="1" key="1">
    <citation type="journal article" date="2018" name="Nat. Commun.">
        <title>Diversity and evolution of the emerging Pandoraviridae family.</title>
        <authorList>
            <person name="Legendre M."/>
            <person name="Fabre E."/>
            <person name="Poirot O."/>
            <person name="Jeudy S."/>
            <person name="Lartigue A."/>
            <person name="Alempic J.M."/>
            <person name="Beucher L."/>
            <person name="Philippe N."/>
            <person name="Bertaux L."/>
            <person name="Christo-Foroux E."/>
            <person name="Labadie K."/>
            <person name="Coute Y."/>
            <person name="Abergel C."/>
            <person name="Claverie J.M."/>
        </authorList>
    </citation>
    <scope>NUCLEOTIDE SEQUENCE [LARGE SCALE GENOMIC DNA]</scope>
    <source>
        <strain evidence="1">Macleodensis</strain>
    </source>
</reference>
<accession>A0A2U7UE60</accession>
<dbReference type="KEGG" id="vg:36841179"/>
<protein>
    <submittedName>
        <fullName evidence="1">Uncharacterized protein</fullName>
    </submittedName>
</protein>
<sequence length="493" mass="52930">MEESLWMRGAKRRIESVRPDVAAAVGLCAHNDDDGGTNALSQRQRQRLDDIAVRLGVVPSPQGTCAALAAALGDEWRSASQSADIFAAEEARAMGPLSVGPTQALLSGIAWSDLPPEMQVPIVRDLVERDPRSAVALYATGLAGAQPFIGETHVALAVDDTGALNQVDVPLIEYARLAAAFGETDPLDLFLASATCSLKALASWYASSDIRPDAKPAPDAQSIMRAPTATTSAYMSALGEGITNEALDDIPLQQLTWAVDRLLASHTMREARSILTGPLPGDAASIARQWYGFVTVPSTPAGRSYVPTDRIGVRSDVLRVRPSVVPQTLAVTARGRGIPLGMFPEPFNADAFREMRLVGAVPPDQVRAWFSPYLTDQPRELKALDAWLGGPRAMRGAASTGLVDTLRDRTAQDPWPLTNVVDTIAEIVQDHVPTSGGCAAYLPSALVPGFAWLFTPSRGWLVRYKGQFWLFFQPRSTAIEQALAMAANRDSRP</sequence>
<name>A0A2U7UE60_9VIRU</name>
<dbReference type="RefSeq" id="YP_009480720.1">
    <property type="nucleotide sequence ID" value="NC_037665.1"/>
</dbReference>